<feature type="compositionally biased region" description="Low complexity" evidence="18">
    <location>
        <begin position="139"/>
        <end position="148"/>
    </location>
</feature>
<feature type="domain" description="ATP phosphoribosyltransferase catalytic" evidence="20">
    <location>
        <begin position="1032"/>
        <end position="1215"/>
    </location>
</feature>
<protein>
    <recommendedName>
        <fullName evidence="7">ATP phosphoribosyltransferase</fullName>
        <ecNumber evidence="6">2.4.2.17</ecNumber>
    </recommendedName>
</protein>
<feature type="compositionally biased region" description="Low complexity" evidence="18">
    <location>
        <begin position="93"/>
        <end position="109"/>
    </location>
</feature>
<keyword evidence="15" id="KW-1133">Transmembrane helix</keyword>
<dbReference type="FunFam" id="3.40.190.10:FF:000123">
    <property type="entry name" value="HIS1p ATP phosphoribosyltransferase"/>
    <property type="match status" value="1"/>
</dbReference>
<dbReference type="GO" id="GO:0000105">
    <property type="term" value="P:L-histidine biosynthetic process"/>
    <property type="evidence" value="ECO:0007669"/>
    <property type="project" value="UniProtKB-UniPathway"/>
</dbReference>
<dbReference type="GO" id="GO:0003879">
    <property type="term" value="F:ATP phosphoribosyltransferase activity"/>
    <property type="evidence" value="ECO:0007669"/>
    <property type="project" value="UniProtKB-EC"/>
</dbReference>
<evidence type="ECO:0000256" key="17">
    <source>
        <dbReference type="ARBA" id="ARBA00023136"/>
    </source>
</evidence>
<dbReference type="EMBL" id="DF196786">
    <property type="protein sequence ID" value="GAC76330.1"/>
    <property type="molecule type" value="Genomic_DNA"/>
</dbReference>
<feature type="domain" description="Histidine biosynthesis HisG C-terminal" evidence="21">
    <location>
        <begin position="1220"/>
        <end position="1292"/>
    </location>
</feature>
<evidence type="ECO:0000256" key="4">
    <source>
        <dbReference type="ARBA" id="ARBA00004667"/>
    </source>
</evidence>
<dbReference type="HAMAP" id="MF_00079">
    <property type="entry name" value="HisG_Long"/>
    <property type="match status" value="1"/>
</dbReference>
<evidence type="ECO:0000256" key="6">
    <source>
        <dbReference type="ARBA" id="ARBA00011946"/>
    </source>
</evidence>
<evidence type="ECO:0000256" key="3">
    <source>
        <dbReference type="ARBA" id="ARBA00004496"/>
    </source>
</evidence>
<dbReference type="CDD" id="cd13592">
    <property type="entry name" value="PBP2_HisGL2"/>
    <property type="match status" value="1"/>
</dbReference>
<dbReference type="InterPro" id="IPR011322">
    <property type="entry name" value="N-reg_PII-like_a/b"/>
</dbReference>
<dbReference type="FunFam" id="3.30.70.120:FF:000003">
    <property type="entry name" value="ATP phosphoribosyltransferase"/>
    <property type="match status" value="1"/>
</dbReference>
<dbReference type="Pfam" id="PF01634">
    <property type="entry name" value="HisG"/>
    <property type="match status" value="1"/>
</dbReference>
<comment type="similarity">
    <text evidence="5">Belongs to the ATP phosphoribosyltransferase family.</text>
</comment>
<dbReference type="Gene3D" id="3.30.70.120">
    <property type="match status" value="1"/>
</dbReference>
<keyword evidence="13" id="KW-0547">Nucleotide-binding</keyword>
<dbReference type="GO" id="GO:0098771">
    <property type="term" value="P:inorganic ion homeostasis"/>
    <property type="evidence" value="ECO:0007669"/>
    <property type="project" value="UniProtKB-ARBA"/>
</dbReference>
<dbReference type="Pfam" id="PF08029">
    <property type="entry name" value="HisG_C"/>
    <property type="match status" value="1"/>
</dbReference>
<dbReference type="GO" id="GO:0005524">
    <property type="term" value="F:ATP binding"/>
    <property type="evidence" value="ECO:0007669"/>
    <property type="project" value="UniProtKB-KW"/>
</dbReference>
<keyword evidence="11" id="KW-0808">Transferase</keyword>
<evidence type="ECO:0000256" key="18">
    <source>
        <dbReference type="SAM" id="MobiDB-lite"/>
    </source>
</evidence>
<evidence type="ECO:0000256" key="11">
    <source>
        <dbReference type="ARBA" id="ARBA00022679"/>
    </source>
</evidence>
<dbReference type="GO" id="GO:0030003">
    <property type="term" value="P:intracellular monoatomic cation homeostasis"/>
    <property type="evidence" value="ECO:0007669"/>
    <property type="project" value="UniProtKB-ARBA"/>
</dbReference>
<comment type="subcellular location">
    <subcellularLocation>
        <location evidence="3">Cytoplasm</location>
    </subcellularLocation>
    <subcellularLocation>
        <location evidence="2">Membrane</location>
        <topology evidence="2">Multi-pass membrane protein</topology>
    </subcellularLocation>
</comment>
<dbReference type="InterPro" id="IPR013115">
    <property type="entry name" value="HisG_C"/>
</dbReference>
<keyword evidence="14" id="KW-0067">ATP-binding</keyword>
<evidence type="ECO:0000313" key="22">
    <source>
        <dbReference type="EMBL" id="GAC76330.1"/>
    </source>
</evidence>
<evidence type="ECO:0000256" key="5">
    <source>
        <dbReference type="ARBA" id="ARBA00009372"/>
    </source>
</evidence>
<dbReference type="InterPro" id="IPR001348">
    <property type="entry name" value="ATP_PRibTrfase_HisG"/>
</dbReference>
<dbReference type="GO" id="GO:0016020">
    <property type="term" value="C:membrane"/>
    <property type="evidence" value="ECO:0007669"/>
    <property type="project" value="UniProtKB-SubCell"/>
</dbReference>
<evidence type="ECO:0000259" key="19">
    <source>
        <dbReference type="Pfam" id="PF01545"/>
    </source>
</evidence>
<evidence type="ECO:0000256" key="2">
    <source>
        <dbReference type="ARBA" id="ARBA00004141"/>
    </source>
</evidence>
<keyword evidence="22" id="KW-0503">Monooxygenase</keyword>
<dbReference type="SUPFAM" id="SSF53850">
    <property type="entry name" value="Periplasmic binding protein-like II"/>
    <property type="match status" value="1"/>
</dbReference>
<dbReference type="InterPro" id="IPR020621">
    <property type="entry name" value="ATP-PRT_HisG_long"/>
</dbReference>
<dbReference type="GO" id="GO:0008324">
    <property type="term" value="F:monoatomic cation transmembrane transporter activity"/>
    <property type="evidence" value="ECO:0007669"/>
    <property type="project" value="InterPro"/>
</dbReference>
<feature type="compositionally biased region" description="Basic residues" evidence="18">
    <location>
        <begin position="518"/>
        <end position="543"/>
    </location>
</feature>
<evidence type="ECO:0000259" key="21">
    <source>
        <dbReference type="Pfam" id="PF08029"/>
    </source>
</evidence>
<dbReference type="Proteomes" id="UP000011976">
    <property type="component" value="Unassembled WGS sequence"/>
</dbReference>
<evidence type="ECO:0000256" key="8">
    <source>
        <dbReference type="ARBA" id="ARBA00022490"/>
    </source>
</evidence>
<dbReference type="PROSITE" id="PS01316">
    <property type="entry name" value="ATP_P_PHORIBOSYLTR"/>
    <property type="match status" value="1"/>
</dbReference>
<dbReference type="STRING" id="1151754.M9M6E8"/>
<feature type="region of interest" description="Disordered" evidence="18">
    <location>
        <begin position="437"/>
        <end position="543"/>
    </location>
</feature>
<comment type="pathway">
    <text evidence="4">Amino-acid biosynthesis; L-histidine biosynthesis; L-histidine from 5-phospho-alpha-D-ribose 1-diphosphate: step 1/9.</text>
</comment>
<evidence type="ECO:0000256" key="12">
    <source>
        <dbReference type="ARBA" id="ARBA00022692"/>
    </source>
</evidence>
<feature type="region of interest" description="Disordered" evidence="18">
    <location>
        <begin position="1"/>
        <end position="298"/>
    </location>
</feature>
<evidence type="ECO:0000313" key="23">
    <source>
        <dbReference type="Proteomes" id="UP000011976"/>
    </source>
</evidence>
<dbReference type="InterPro" id="IPR058533">
    <property type="entry name" value="Cation_efflux_TM"/>
</dbReference>
<dbReference type="OrthoDB" id="2574at2759"/>
<keyword evidence="17" id="KW-0472">Membrane</keyword>
<evidence type="ECO:0000256" key="16">
    <source>
        <dbReference type="ARBA" id="ARBA00023102"/>
    </source>
</evidence>
<evidence type="ECO:0000256" key="10">
    <source>
        <dbReference type="ARBA" id="ARBA00022676"/>
    </source>
</evidence>
<dbReference type="UniPathway" id="UPA00031">
    <property type="reaction ID" value="UER00006"/>
</dbReference>
<keyword evidence="9" id="KW-0028">Amino-acid biosynthesis</keyword>
<feature type="compositionally biased region" description="Polar residues" evidence="18">
    <location>
        <begin position="118"/>
        <end position="130"/>
    </location>
</feature>
<reference evidence="23" key="1">
    <citation type="journal article" date="2013" name="Genome Announc.">
        <title>Genome sequence of the basidiomycetous yeast Pseudozyma antarctica T-34, a producer of the glycolipid biosurfactants mannosylerythritol lipids.</title>
        <authorList>
            <person name="Morita T."/>
            <person name="Koike H."/>
            <person name="Koyama Y."/>
            <person name="Hagiwara H."/>
            <person name="Ito E."/>
            <person name="Fukuoka T."/>
            <person name="Imura T."/>
            <person name="Machida M."/>
            <person name="Kitamoto D."/>
        </authorList>
    </citation>
    <scope>NUCLEOTIDE SEQUENCE [LARGE SCALE GENOMIC DNA]</scope>
    <source>
        <strain evidence="23">T-34</strain>
    </source>
</reference>
<sequence length="1295" mass="137110">MPSSSPRSTAPHAHDAPLDITIAPASEPTAADRVLAPSRNANVSTPRPPSSPQKHSTALAPDVSQDGKPPALLTHKRSVKHITKQYEQRADTSPALLRPPSSVSRPASPTLKKRSSFLLPSNSDPTTLSATPPRPRSLSSGAASATTTFPRSPSIRLASGSYPSTLRPPAQKKKSSSSIRSLPEPPRPSSRSSLSRPSSAADSRDPPGVESLIEFGTPIVISPVTADSPVEPQSNAPHPTEPHPTEPHPTEPELAPQEPDMSSVPDTTTTESTPERPLAASMGAETPDADTSNEVDDALYEELDSVADLDASQPNGAPTSVRKVDFAKMTVAERREHSRRHSRVHSRNLSVFFPRPGTDAEAEADEARARDTFAHEMPHTAPPSTFAISAASTSTPAHTSASHVHRRNGSGNRPQITVSTDATTLSPRSASFAALTANQEPSMGKLDAPSPLGDLSPSPTKSRRGHHHRHSVAMLDSGLSPITAKHNGHGMERSTSSTSWNSDTSITPAEKHLEPHSHHAHSHDHSHHHGHSHGHAHGKRSLHARTVSALSHIPQASRPLLLFGISHFGLGAALWMAGQEVDSLSATGLGYLVVFDAMGILSSAMADWALEWEQHAADLRRRTGKADGTAIRRPYGMHRVSTLLHFVQTIYLLFASVYVLKESVEHALLEGGGGPAVEGAVDSASGHDHSHAHAEHSYGIVMPNLLLALSLAACVISNLVMGNHARLVAACGISTAASGSAPPSAARHGRSGSVLMRPSELASPLLALLANPFSLTVLFFSSALLFAGLTMPSVQVAALDKVLAGLESVSMFYVAYPASVALGKVLLQTAPSEASPHLQQLKRALKTVEQHPLVSYVPPPNVWQLTPPTSAVVQADRASGVLSGGAGSGRGMHFGSKSASLVASVTVFLKPDASEDDCFEMTKWAWERLAPSVAATRGLVAGEMLRGTQRAGELTVTVRREGHEDDGVNDMSNLLSAENLNGRLLFAIPKKGRLYEKCVDILSGADIQFKRQHRLDVALVQNLPIALVFLPAADIPRFVGEGNVDLGITGQDMVAEAGDKVSGLVSEELQLGFGKCSLQVQIPDPALPANVGKNIASVEDLVGKKVATSFDHLAAKYFSELDARVTSERRSAGKLGATEELKTQIEYVGGSVEAACALGLADGIVDLVESGETMRACGLTAISTLLSSQAVLIKSATPHERSNTELIQLITARIRGVIAASKYVLCQYNVQKNDLAGALEITPGRRAATVSPLEDKNWNAVSSMVLKADVATIMDKLEKIGAEDILIVGINNCRV</sequence>
<gene>
    <name evidence="22" type="ORF">PANT_20d00060</name>
</gene>
<name>M9M6E8_PSEA3</name>
<evidence type="ECO:0000256" key="13">
    <source>
        <dbReference type="ARBA" id="ARBA00022741"/>
    </source>
</evidence>
<feature type="compositionally biased region" description="Basic residues" evidence="18">
    <location>
        <begin position="461"/>
        <end position="471"/>
    </location>
</feature>
<dbReference type="SUPFAM" id="SSF54913">
    <property type="entry name" value="GlnB-like"/>
    <property type="match status" value="1"/>
</dbReference>
<keyword evidence="8" id="KW-0963">Cytoplasm</keyword>
<proteinExistence type="inferred from homology"/>
<dbReference type="PANTHER" id="PTHR21403:SF8">
    <property type="entry name" value="ATP PHOSPHORIBOSYLTRANSFERASE"/>
    <property type="match status" value="1"/>
</dbReference>
<dbReference type="NCBIfam" id="TIGR03455">
    <property type="entry name" value="HisG_C-term"/>
    <property type="match status" value="1"/>
</dbReference>
<evidence type="ECO:0000256" key="15">
    <source>
        <dbReference type="ARBA" id="ARBA00022989"/>
    </source>
</evidence>
<dbReference type="EC" id="2.4.2.17" evidence="6"/>
<dbReference type="NCBIfam" id="TIGR00070">
    <property type="entry name" value="hisG"/>
    <property type="match status" value="1"/>
</dbReference>
<dbReference type="GO" id="GO:0000287">
    <property type="term" value="F:magnesium ion binding"/>
    <property type="evidence" value="ECO:0007669"/>
    <property type="project" value="InterPro"/>
</dbReference>
<keyword evidence="12" id="KW-0812">Transmembrane</keyword>
<dbReference type="InterPro" id="IPR013820">
    <property type="entry name" value="ATP_PRibTrfase_cat"/>
</dbReference>
<feature type="compositionally biased region" description="Low complexity" evidence="18">
    <location>
        <begin position="494"/>
        <end position="507"/>
    </location>
</feature>
<feature type="compositionally biased region" description="Acidic residues" evidence="18">
    <location>
        <begin position="287"/>
        <end position="298"/>
    </location>
</feature>
<feature type="compositionally biased region" description="Basic residues" evidence="18">
    <location>
        <begin position="74"/>
        <end position="83"/>
    </location>
</feature>
<dbReference type="GO" id="GO:0004497">
    <property type="term" value="F:monooxygenase activity"/>
    <property type="evidence" value="ECO:0007669"/>
    <property type="project" value="UniProtKB-KW"/>
</dbReference>
<dbReference type="GO" id="GO:0005737">
    <property type="term" value="C:cytoplasm"/>
    <property type="evidence" value="ECO:0007669"/>
    <property type="project" value="UniProtKB-SubCell"/>
</dbReference>
<comment type="catalytic activity">
    <reaction evidence="1">
        <text>1-(5-phospho-beta-D-ribosyl)-ATP + diphosphate = 5-phospho-alpha-D-ribose 1-diphosphate + ATP</text>
        <dbReference type="Rhea" id="RHEA:18473"/>
        <dbReference type="ChEBI" id="CHEBI:30616"/>
        <dbReference type="ChEBI" id="CHEBI:33019"/>
        <dbReference type="ChEBI" id="CHEBI:58017"/>
        <dbReference type="ChEBI" id="CHEBI:73183"/>
        <dbReference type="EC" id="2.4.2.17"/>
    </reaction>
</comment>
<dbReference type="Gene3D" id="3.40.190.10">
    <property type="entry name" value="Periplasmic binding protein-like II"/>
    <property type="match status" value="2"/>
</dbReference>
<evidence type="ECO:0000256" key="7">
    <source>
        <dbReference type="ARBA" id="ARBA00020998"/>
    </source>
</evidence>
<keyword evidence="10" id="KW-0328">Glycosyltransferase</keyword>
<evidence type="ECO:0000256" key="1">
    <source>
        <dbReference type="ARBA" id="ARBA00000915"/>
    </source>
</evidence>
<dbReference type="Pfam" id="PF01545">
    <property type="entry name" value="Cation_efflux"/>
    <property type="match status" value="1"/>
</dbReference>
<feature type="compositionally biased region" description="Low complexity" evidence="18">
    <location>
        <begin position="189"/>
        <end position="201"/>
    </location>
</feature>
<accession>M9M6E8</accession>
<dbReference type="InterPro" id="IPR015867">
    <property type="entry name" value="N-reg_PII/ATP_PRibTrfase_C"/>
</dbReference>
<keyword evidence="16" id="KW-0368">Histidine biosynthesis</keyword>
<feature type="compositionally biased region" description="Basic and acidic residues" evidence="18">
    <location>
        <begin position="240"/>
        <end position="251"/>
    </location>
</feature>
<dbReference type="InterPro" id="IPR018198">
    <property type="entry name" value="ATP_PRibTrfase_CS"/>
</dbReference>
<dbReference type="PANTHER" id="PTHR21403">
    <property type="entry name" value="ATP PHOSPHORIBOSYLTRANSFERASE ATP-PRTASE"/>
    <property type="match status" value="1"/>
</dbReference>
<dbReference type="FunFam" id="3.40.190.10:FF:000082">
    <property type="entry name" value="ATP phosphoribosyltransferase"/>
    <property type="match status" value="1"/>
</dbReference>
<evidence type="ECO:0000256" key="9">
    <source>
        <dbReference type="ARBA" id="ARBA00022605"/>
    </source>
</evidence>
<feature type="domain" description="Cation efflux protein transmembrane" evidence="19">
    <location>
        <begin position="634"/>
        <end position="827"/>
    </location>
</feature>
<evidence type="ECO:0000256" key="14">
    <source>
        <dbReference type="ARBA" id="ARBA00022840"/>
    </source>
</evidence>
<evidence type="ECO:0000259" key="20">
    <source>
        <dbReference type="Pfam" id="PF01634"/>
    </source>
</evidence>
<keyword evidence="22" id="KW-0560">Oxidoreductase</keyword>
<organism evidence="22 23">
    <name type="scientific">Pseudozyma antarctica (strain T-34)</name>
    <name type="common">Yeast</name>
    <name type="synonym">Candida antarctica</name>
    <dbReference type="NCBI Taxonomy" id="1151754"/>
    <lineage>
        <taxon>Eukaryota</taxon>
        <taxon>Fungi</taxon>
        <taxon>Dikarya</taxon>
        <taxon>Basidiomycota</taxon>
        <taxon>Ustilaginomycotina</taxon>
        <taxon>Ustilaginomycetes</taxon>
        <taxon>Ustilaginales</taxon>
        <taxon>Ustilaginaceae</taxon>
        <taxon>Moesziomyces</taxon>
    </lineage>
</organism>